<dbReference type="SUPFAM" id="SSF46689">
    <property type="entry name" value="Homeodomain-like"/>
    <property type="match status" value="1"/>
</dbReference>
<keyword evidence="3" id="KW-0804">Transcription</keyword>
<dbReference type="InterPro" id="IPR047640">
    <property type="entry name" value="RpiR-like"/>
</dbReference>
<name>A0ABW7VZ68_9NOCA</name>
<evidence type="ECO:0000256" key="2">
    <source>
        <dbReference type="ARBA" id="ARBA00023125"/>
    </source>
</evidence>
<keyword evidence="7" id="KW-1185">Reference proteome</keyword>
<organism evidence="6 7">
    <name type="scientific">Nocardia testacea</name>
    <dbReference type="NCBI Taxonomy" id="248551"/>
    <lineage>
        <taxon>Bacteria</taxon>
        <taxon>Bacillati</taxon>
        <taxon>Actinomycetota</taxon>
        <taxon>Actinomycetes</taxon>
        <taxon>Mycobacteriales</taxon>
        <taxon>Nocardiaceae</taxon>
        <taxon>Nocardia</taxon>
    </lineage>
</organism>
<dbReference type="InterPro" id="IPR001347">
    <property type="entry name" value="SIS_dom"/>
</dbReference>
<evidence type="ECO:0000256" key="1">
    <source>
        <dbReference type="ARBA" id="ARBA00023015"/>
    </source>
</evidence>
<sequence length="295" mass="32431">MASKETTTTTAPETYAELRTILQARMDSFAAGQQRVAKVLLTDPEGTAFRTIAETARVADVHQSSLVRFATGLGLPGYPALVKLCREHLAEQAQLVRRFEVAEQHGDSQLFAAAVEHDQQNLARTYARIDPADWDRAVTMLAEAPRVHIIGLRKCLSVAQMMAYLLHMVRPEVRHVAPALGGLVDELRDLDSDDVFVAISIRRYTAETVRALRYARQRGLRAIALTDNAASPLAAAADVTFFVDTNGVTILRSLSAFISLVQTLSTAVALKRGARTRDELLQDEALLDAFDIYTV</sequence>
<keyword evidence="2" id="KW-0238">DNA-binding</keyword>
<dbReference type="Pfam" id="PF01380">
    <property type="entry name" value="SIS"/>
    <property type="match status" value="1"/>
</dbReference>
<protein>
    <submittedName>
        <fullName evidence="6">MurR/RpiR family transcriptional regulator</fullName>
    </submittedName>
</protein>
<accession>A0ABW7VZ68</accession>
<evidence type="ECO:0000259" key="5">
    <source>
        <dbReference type="PROSITE" id="PS51464"/>
    </source>
</evidence>
<dbReference type="EMBL" id="JBIRYL010000001">
    <property type="protein sequence ID" value="MFI2230147.1"/>
    <property type="molecule type" value="Genomic_DNA"/>
</dbReference>
<dbReference type="Gene3D" id="1.10.10.10">
    <property type="entry name" value="Winged helix-like DNA-binding domain superfamily/Winged helix DNA-binding domain"/>
    <property type="match status" value="1"/>
</dbReference>
<dbReference type="CDD" id="cd05013">
    <property type="entry name" value="SIS_RpiR"/>
    <property type="match status" value="1"/>
</dbReference>
<dbReference type="InterPro" id="IPR000281">
    <property type="entry name" value="HTH_RpiR"/>
</dbReference>
<evidence type="ECO:0000256" key="3">
    <source>
        <dbReference type="ARBA" id="ARBA00023163"/>
    </source>
</evidence>
<dbReference type="PANTHER" id="PTHR30514">
    <property type="entry name" value="GLUCOKINASE"/>
    <property type="match status" value="1"/>
</dbReference>
<dbReference type="PROSITE" id="PS51071">
    <property type="entry name" value="HTH_RPIR"/>
    <property type="match status" value="1"/>
</dbReference>
<gene>
    <name evidence="6" type="ORF">ACH49Z_09890</name>
</gene>
<dbReference type="Pfam" id="PF01418">
    <property type="entry name" value="HTH_6"/>
    <property type="match status" value="1"/>
</dbReference>
<reference evidence="6 7" key="1">
    <citation type="submission" date="2024-10" db="EMBL/GenBank/DDBJ databases">
        <title>The Natural Products Discovery Center: Release of the First 8490 Sequenced Strains for Exploring Actinobacteria Biosynthetic Diversity.</title>
        <authorList>
            <person name="Kalkreuter E."/>
            <person name="Kautsar S.A."/>
            <person name="Yang D."/>
            <person name="Bader C.D."/>
            <person name="Teijaro C.N."/>
            <person name="Fluegel L."/>
            <person name="Davis C.M."/>
            <person name="Simpson J.R."/>
            <person name="Lauterbach L."/>
            <person name="Steele A.D."/>
            <person name="Gui C."/>
            <person name="Meng S."/>
            <person name="Li G."/>
            <person name="Viehrig K."/>
            <person name="Ye F."/>
            <person name="Su P."/>
            <person name="Kiefer A.F."/>
            <person name="Nichols A."/>
            <person name="Cepeda A.J."/>
            <person name="Yan W."/>
            <person name="Fan B."/>
            <person name="Jiang Y."/>
            <person name="Adhikari A."/>
            <person name="Zheng C.-J."/>
            <person name="Schuster L."/>
            <person name="Cowan T.M."/>
            <person name="Smanski M.J."/>
            <person name="Chevrette M.G."/>
            <person name="De Carvalho L.P.S."/>
            <person name="Shen B."/>
        </authorList>
    </citation>
    <scope>NUCLEOTIDE SEQUENCE [LARGE SCALE GENOMIC DNA]</scope>
    <source>
        <strain evidence="6 7">NPDC019377</strain>
    </source>
</reference>
<evidence type="ECO:0000313" key="7">
    <source>
        <dbReference type="Proteomes" id="UP001611494"/>
    </source>
</evidence>
<evidence type="ECO:0000313" key="6">
    <source>
        <dbReference type="EMBL" id="MFI2230147.1"/>
    </source>
</evidence>
<proteinExistence type="predicted"/>
<dbReference type="InterPro" id="IPR046348">
    <property type="entry name" value="SIS_dom_sf"/>
</dbReference>
<dbReference type="PANTHER" id="PTHR30514:SF18">
    <property type="entry name" value="RPIR-FAMILY TRANSCRIPTIONAL REGULATOR"/>
    <property type="match status" value="1"/>
</dbReference>
<dbReference type="PROSITE" id="PS51464">
    <property type="entry name" value="SIS"/>
    <property type="match status" value="1"/>
</dbReference>
<dbReference type="InterPro" id="IPR036388">
    <property type="entry name" value="WH-like_DNA-bd_sf"/>
</dbReference>
<dbReference type="SUPFAM" id="SSF53697">
    <property type="entry name" value="SIS domain"/>
    <property type="match status" value="1"/>
</dbReference>
<feature type="domain" description="SIS" evidence="5">
    <location>
        <begin position="137"/>
        <end position="280"/>
    </location>
</feature>
<dbReference type="InterPro" id="IPR009057">
    <property type="entry name" value="Homeodomain-like_sf"/>
</dbReference>
<dbReference type="RefSeq" id="WP_397061483.1">
    <property type="nucleotide sequence ID" value="NZ_JBIRYL010000001.1"/>
</dbReference>
<comment type="caution">
    <text evidence="6">The sequence shown here is derived from an EMBL/GenBank/DDBJ whole genome shotgun (WGS) entry which is preliminary data.</text>
</comment>
<keyword evidence="1" id="KW-0805">Transcription regulation</keyword>
<dbReference type="InterPro" id="IPR035472">
    <property type="entry name" value="RpiR-like_SIS"/>
</dbReference>
<evidence type="ECO:0000259" key="4">
    <source>
        <dbReference type="PROSITE" id="PS51071"/>
    </source>
</evidence>
<dbReference type="Proteomes" id="UP001611494">
    <property type="component" value="Unassembled WGS sequence"/>
</dbReference>
<dbReference type="Gene3D" id="3.40.50.10490">
    <property type="entry name" value="Glucose-6-phosphate isomerase like protein, domain 1"/>
    <property type="match status" value="1"/>
</dbReference>
<feature type="domain" description="HTH rpiR-type" evidence="4">
    <location>
        <begin position="16"/>
        <end position="92"/>
    </location>
</feature>